<dbReference type="Gene3D" id="3.20.20.220">
    <property type="match status" value="1"/>
</dbReference>
<reference evidence="13 14" key="1">
    <citation type="journal article" date="2017" name="Arch. Microbiol.">
        <title>Mariprofundus micogutta sp. nov., a novel iron-oxidizing zetaproteobacterium isolated from a deep-sea hydrothermal field at the Bayonnaise knoll of the Izu-Ogasawara arc, and a description of Mariprofundales ord. nov. and Zetaproteobacteria classis nov.</title>
        <authorList>
            <person name="Makita H."/>
            <person name="Tanaka E."/>
            <person name="Mitsunobu S."/>
            <person name="Miyazaki M."/>
            <person name="Nunoura T."/>
            <person name="Uematsu K."/>
            <person name="Takaki Y."/>
            <person name="Nishi S."/>
            <person name="Shimamura S."/>
            <person name="Takai K."/>
        </authorList>
    </citation>
    <scope>NUCLEOTIDE SEQUENCE [LARGE SCALE GENOMIC DNA]</scope>
    <source>
        <strain evidence="13 14">ET2</strain>
    </source>
</reference>
<keyword evidence="8" id="KW-0520">NAD</keyword>
<evidence type="ECO:0000256" key="2">
    <source>
        <dbReference type="ARBA" id="ARBA00004777"/>
    </source>
</evidence>
<name>A0A1L8CLZ9_9PROT</name>
<gene>
    <name evidence="13" type="ORF">MMIC_P0894</name>
</gene>
<evidence type="ECO:0000313" key="14">
    <source>
        <dbReference type="Proteomes" id="UP000231632"/>
    </source>
</evidence>
<evidence type="ECO:0000256" key="3">
    <source>
        <dbReference type="ARBA" id="ARBA00006743"/>
    </source>
</evidence>
<dbReference type="UniPathway" id="UPA00193"/>
<keyword evidence="9" id="KW-0486">Methionine biosynthesis</keyword>
<keyword evidence="7 12" id="KW-0560">Oxidoreductase</keyword>
<dbReference type="GO" id="GO:0035999">
    <property type="term" value="P:tetrahydrofolate interconversion"/>
    <property type="evidence" value="ECO:0007669"/>
    <property type="project" value="UniProtKB-UniPathway"/>
</dbReference>
<comment type="catalytic activity">
    <reaction evidence="11">
        <text>(6S)-5-methyl-5,6,7,8-tetrahydrofolate + NAD(+) = (6R)-5,10-methylene-5,6,7,8-tetrahydrofolate + NADH + H(+)</text>
        <dbReference type="Rhea" id="RHEA:19821"/>
        <dbReference type="ChEBI" id="CHEBI:15378"/>
        <dbReference type="ChEBI" id="CHEBI:15636"/>
        <dbReference type="ChEBI" id="CHEBI:18608"/>
        <dbReference type="ChEBI" id="CHEBI:57540"/>
        <dbReference type="ChEBI" id="CHEBI:57945"/>
        <dbReference type="EC" id="1.5.1.54"/>
    </reaction>
    <physiologicalReaction direction="right-to-left" evidence="11">
        <dbReference type="Rhea" id="RHEA:19823"/>
    </physiologicalReaction>
</comment>
<dbReference type="EC" id="1.5.1.54" evidence="12"/>
<comment type="similarity">
    <text evidence="3 12">Belongs to the methylenetetrahydrofolate reductase family.</text>
</comment>
<dbReference type="InterPro" id="IPR003171">
    <property type="entry name" value="Mehydrof_redctse-like"/>
</dbReference>
<dbReference type="GO" id="GO:0009086">
    <property type="term" value="P:methionine biosynthetic process"/>
    <property type="evidence" value="ECO:0007669"/>
    <property type="project" value="UniProtKB-KW"/>
</dbReference>
<dbReference type="CDD" id="cd00537">
    <property type="entry name" value="MTHFR"/>
    <property type="match status" value="1"/>
</dbReference>
<evidence type="ECO:0000313" key="13">
    <source>
        <dbReference type="EMBL" id="GAV19933.1"/>
    </source>
</evidence>
<dbReference type="GO" id="GO:0106312">
    <property type="term" value="F:methylenetetrahydrofolate reductase (NADH) activity"/>
    <property type="evidence" value="ECO:0007669"/>
    <property type="project" value="UniProtKB-EC"/>
</dbReference>
<dbReference type="Pfam" id="PF02219">
    <property type="entry name" value="MTHFR"/>
    <property type="match status" value="1"/>
</dbReference>
<comment type="pathway">
    <text evidence="2 12">One-carbon metabolism; tetrahydrofolate interconversion.</text>
</comment>
<evidence type="ECO:0000256" key="4">
    <source>
        <dbReference type="ARBA" id="ARBA00022605"/>
    </source>
</evidence>
<organism evidence="13 14">
    <name type="scientific">Mariprofundus micogutta</name>
    <dbReference type="NCBI Taxonomy" id="1921010"/>
    <lineage>
        <taxon>Bacteria</taxon>
        <taxon>Pseudomonadati</taxon>
        <taxon>Pseudomonadota</taxon>
        <taxon>Candidatius Mariprofundia</taxon>
        <taxon>Mariprofundales</taxon>
        <taxon>Mariprofundaceae</taxon>
        <taxon>Mariprofundus</taxon>
    </lineage>
</organism>
<dbReference type="SUPFAM" id="SSF51730">
    <property type="entry name" value="FAD-linked oxidoreductase"/>
    <property type="match status" value="1"/>
</dbReference>
<dbReference type="InterPro" id="IPR004620">
    <property type="entry name" value="MTHF_reductase_bac"/>
</dbReference>
<evidence type="ECO:0000256" key="5">
    <source>
        <dbReference type="ARBA" id="ARBA00022630"/>
    </source>
</evidence>
<dbReference type="AlphaFoldDB" id="A0A1L8CLZ9"/>
<keyword evidence="6 12" id="KW-0274">FAD</keyword>
<dbReference type="NCBIfam" id="TIGR00676">
    <property type="entry name" value="fadh2"/>
    <property type="match status" value="1"/>
</dbReference>
<dbReference type="GO" id="GO:0005829">
    <property type="term" value="C:cytosol"/>
    <property type="evidence" value="ECO:0007669"/>
    <property type="project" value="InterPro"/>
</dbReference>
<evidence type="ECO:0000256" key="12">
    <source>
        <dbReference type="RuleBase" id="RU003862"/>
    </source>
</evidence>
<evidence type="ECO:0000256" key="10">
    <source>
        <dbReference type="ARBA" id="ARBA00034478"/>
    </source>
</evidence>
<proteinExistence type="inferred from homology"/>
<dbReference type="PANTHER" id="PTHR45754">
    <property type="entry name" value="METHYLENETETRAHYDROFOLATE REDUCTASE"/>
    <property type="match status" value="1"/>
</dbReference>
<dbReference type="RefSeq" id="WP_072659268.1">
    <property type="nucleotide sequence ID" value="NZ_BDFD01000006.1"/>
</dbReference>
<evidence type="ECO:0000256" key="8">
    <source>
        <dbReference type="ARBA" id="ARBA00023027"/>
    </source>
</evidence>
<keyword evidence="4" id="KW-0028">Amino-acid biosynthesis</keyword>
<comment type="caution">
    <text evidence="13">The sequence shown here is derived from an EMBL/GenBank/DDBJ whole genome shotgun (WGS) entry which is preliminary data.</text>
</comment>
<dbReference type="Proteomes" id="UP000231632">
    <property type="component" value="Unassembled WGS sequence"/>
</dbReference>
<comment type="pathway">
    <text evidence="10">Amino-acid biosynthesis; L-methionine biosynthesis via de novo pathway.</text>
</comment>
<evidence type="ECO:0000256" key="9">
    <source>
        <dbReference type="ARBA" id="ARBA00023167"/>
    </source>
</evidence>
<accession>A0A1L8CLZ9</accession>
<dbReference type="EMBL" id="BDFD01000006">
    <property type="protein sequence ID" value="GAV19933.1"/>
    <property type="molecule type" value="Genomic_DNA"/>
</dbReference>
<keyword evidence="14" id="KW-1185">Reference proteome</keyword>
<dbReference type="PANTHER" id="PTHR45754:SF3">
    <property type="entry name" value="METHYLENETETRAHYDROFOLATE REDUCTASE (NADPH)"/>
    <property type="match status" value="1"/>
</dbReference>
<dbReference type="InterPro" id="IPR029041">
    <property type="entry name" value="FAD-linked_oxidoreductase-like"/>
</dbReference>
<comment type="cofactor">
    <cofactor evidence="1 12">
        <name>FAD</name>
        <dbReference type="ChEBI" id="CHEBI:57692"/>
    </cofactor>
</comment>
<evidence type="ECO:0000256" key="6">
    <source>
        <dbReference type="ARBA" id="ARBA00022827"/>
    </source>
</evidence>
<sequence length="291" mass="31684">MKLSDILNSADKPLFSCEFFPPRTDKGEENLWSCLKELQAINPAYISVTYGAGGTTQDRTKGIVSRIKDKTGLSPVAHLTCVGASKTQLGELLAEYKAAGINNILALRGDAPEGMNSFEAVAGGFSYATDLIAFLREQGDFSIACATYPEGHPESKGGVADDIRYLKMKQDNGADCAITQYFFDNDTFFRFRDQCDAAGITLPIIPGIMPVGNFEQIVRFSSMCGAVIPAWLHEKMTPIQHDLDAVKALGIELAAKQCRELLEADAPGLHIYTLNKSEATIAIHQQIKDLL</sequence>
<dbReference type="GO" id="GO:0071949">
    <property type="term" value="F:FAD binding"/>
    <property type="evidence" value="ECO:0007669"/>
    <property type="project" value="TreeGrafter"/>
</dbReference>
<dbReference type="STRING" id="1921010.MMIC_P0894"/>
<protein>
    <recommendedName>
        <fullName evidence="12">Methylenetetrahydrofolate reductase</fullName>
        <ecNumber evidence="12">1.5.1.54</ecNumber>
    </recommendedName>
</protein>
<evidence type="ECO:0000256" key="7">
    <source>
        <dbReference type="ARBA" id="ARBA00023002"/>
    </source>
</evidence>
<evidence type="ECO:0000256" key="1">
    <source>
        <dbReference type="ARBA" id="ARBA00001974"/>
    </source>
</evidence>
<keyword evidence="5 12" id="KW-0285">Flavoprotein</keyword>
<dbReference type="OrthoDB" id="9812555at2"/>
<evidence type="ECO:0000256" key="11">
    <source>
        <dbReference type="ARBA" id="ARBA00048628"/>
    </source>
</evidence>